<keyword evidence="3" id="KW-1185">Reference proteome</keyword>
<dbReference type="RefSeq" id="WP_089361319.1">
    <property type="nucleotide sequence ID" value="NZ_FZOG01000009.1"/>
</dbReference>
<accession>A0A239JPB2</accession>
<name>A0A239JPB2_9PSED</name>
<sequence length="129" mass="15011">MPLPLDLTEVIGWAISLLSIFTGLVFGLVKLLLAQFEKRLDQRFTAQDQARKAATKHWEESFEKVLKRQDKDAESLAQLERNFMRFQAELPLEYVRREDWVRGQSVIEAKLDGLALKFENILLKGVRHD</sequence>
<dbReference type="EMBL" id="FZOG01000009">
    <property type="protein sequence ID" value="SNT07392.1"/>
    <property type="molecule type" value="Genomic_DNA"/>
</dbReference>
<keyword evidence="1" id="KW-0472">Membrane</keyword>
<dbReference type="Proteomes" id="UP000242915">
    <property type="component" value="Unassembled WGS sequence"/>
</dbReference>
<dbReference type="AlphaFoldDB" id="A0A239JPB2"/>
<evidence type="ECO:0000256" key="1">
    <source>
        <dbReference type="SAM" id="Phobius"/>
    </source>
</evidence>
<keyword evidence="1" id="KW-1133">Transmembrane helix</keyword>
<protein>
    <submittedName>
        <fullName evidence="2">Uncharacterized protein</fullName>
    </submittedName>
</protein>
<evidence type="ECO:0000313" key="3">
    <source>
        <dbReference type="Proteomes" id="UP000242915"/>
    </source>
</evidence>
<organism evidence="2 3">
    <name type="scientific">Pseudomonas segetis</name>
    <dbReference type="NCBI Taxonomy" id="298908"/>
    <lineage>
        <taxon>Bacteria</taxon>
        <taxon>Pseudomonadati</taxon>
        <taxon>Pseudomonadota</taxon>
        <taxon>Gammaproteobacteria</taxon>
        <taxon>Pseudomonadales</taxon>
        <taxon>Pseudomonadaceae</taxon>
        <taxon>Pseudomonas</taxon>
    </lineage>
</organism>
<proteinExistence type="predicted"/>
<gene>
    <name evidence="2" type="ORF">SAMN05216255_4430</name>
</gene>
<feature type="transmembrane region" description="Helical" evidence="1">
    <location>
        <begin position="12"/>
        <end position="33"/>
    </location>
</feature>
<evidence type="ECO:0000313" key="2">
    <source>
        <dbReference type="EMBL" id="SNT07392.1"/>
    </source>
</evidence>
<reference evidence="3" key="1">
    <citation type="submission" date="2017-06" db="EMBL/GenBank/DDBJ databases">
        <authorList>
            <person name="Varghese N."/>
            <person name="Submissions S."/>
        </authorList>
    </citation>
    <scope>NUCLEOTIDE SEQUENCE [LARGE SCALE GENOMIC DNA]</scope>
    <source>
        <strain evidence="3">CIP 108523</strain>
    </source>
</reference>
<keyword evidence="1" id="KW-0812">Transmembrane</keyword>